<evidence type="ECO:0000313" key="3">
    <source>
        <dbReference type="Proteomes" id="UP000279968"/>
    </source>
</evidence>
<keyword evidence="1" id="KW-0812">Transmembrane</keyword>
<name>A0A3B0A670_9ACTN</name>
<proteinExistence type="predicted"/>
<dbReference type="AlphaFoldDB" id="A0A3B0A670"/>
<protein>
    <submittedName>
        <fullName evidence="2">Uncharacterized protein</fullName>
    </submittedName>
</protein>
<keyword evidence="3" id="KW-1185">Reference proteome</keyword>
<keyword evidence="1" id="KW-0472">Membrane</keyword>
<dbReference type="Proteomes" id="UP000279968">
    <property type="component" value="Unassembled WGS sequence"/>
</dbReference>
<feature type="transmembrane region" description="Helical" evidence="1">
    <location>
        <begin position="19"/>
        <end position="38"/>
    </location>
</feature>
<reference evidence="2 3" key="1">
    <citation type="journal article" date="2015" name="Int. J. Syst. Evol. Microbiol.">
        <title>Micromonospora costi sp. nov., isolated from a leaf of Costus speciosus.</title>
        <authorList>
            <person name="Thawai C."/>
        </authorList>
    </citation>
    <scope>NUCLEOTIDE SEQUENCE [LARGE SCALE GENOMIC DNA]</scope>
    <source>
        <strain evidence="2 3">CS1-12</strain>
    </source>
</reference>
<gene>
    <name evidence="2" type="ORF">D7193_11810</name>
</gene>
<sequence>MGIVNGEAQARWQARSAKIGAGLAIMLVVCVVDIYLVWPHLAEAAYSARLFITGCITAPDEPAKLTGEAVFQRVPTGATPVDGPSVQQPCADGGGSESSLSGEVAVEYRSGLSHEEIRGHYEAVARDSGWRFEVSDRRLVFGMKTLRDRCLWLSVFPDDAGRHGYYIIEVSFWPKYDDYYCRRDQ</sequence>
<dbReference type="EMBL" id="RBAN01000002">
    <property type="protein sequence ID" value="RKN55356.1"/>
    <property type="molecule type" value="Genomic_DNA"/>
</dbReference>
<keyword evidence="1" id="KW-1133">Transmembrane helix</keyword>
<evidence type="ECO:0000313" key="2">
    <source>
        <dbReference type="EMBL" id="RKN55356.1"/>
    </source>
</evidence>
<comment type="caution">
    <text evidence="2">The sequence shown here is derived from an EMBL/GenBank/DDBJ whole genome shotgun (WGS) entry which is preliminary data.</text>
</comment>
<accession>A0A3B0A670</accession>
<evidence type="ECO:0000256" key="1">
    <source>
        <dbReference type="SAM" id="Phobius"/>
    </source>
</evidence>
<organism evidence="2 3">
    <name type="scientific">Micromonospora costi</name>
    <dbReference type="NCBI Taxonomy" id="1530042"/>
    <lineage>
        <taxon>Bacteria</taxon>
        <taxon>Bacillati</taxon>
        <taxon>Actinomycetota</taxon>
        <taxon>Actinomycetes</taxon>
        <taxon>Micromonosporales</taxon>
        <taxon>Micromonosporaceae</taxon>
        <taxon>Micromonospora</taxon>
    </lineage>
</organism>